<dbReference type="Proteomes" id="UP001470230">
    <property type="component" value="Unassembled WGS sequence"/>
</dbReference>
<gene>
    <name evidence="1" type="ORF">M9Y10_022740</name>
</gene>
<dbReference type="EMBL" id="JAPFFF010000003">
    <property type="protein sequence ID" value="KAK8894305.1"/>
    <property type="molecule type" value="Genomic_DNA"/>
</dbReference>
<evidence type="ECO:0000313" key="2">
    <source>
        <dbReference type="Proteomes" id="UP001470230"/>
    </source>
</evidence>
<reference evidence="1 2" key="1">
    <citation type="submission" date="2024-04" db="EMBL/GenBank/DDBJ databases">
        <title>Tritrichomonas musculus Genome.</title>
        <authorList>
            <person name="Alves-Ferreira E."/>
            <person name="Grigg M."/>
            <person name="Lorenzi H."/>
            <person name="Galac M."/>
        </authorList>
    </citation>
    <scope>NUCLEOTIDE SEQUENCE [LARGE SCALE GENOMIC DNA]</scope>
    <source>
        <strain evidence="1 2">EAF2021</strain>
    </source>
</reference>
<organism evidence="1 2">
    <name type="scientific">Tritrichomonas musculus</name>
    <dbReference type="NCBI Taxonomy" id="1915356"/>
    <lineage>
        <taxon>Eukaryota</taxon>
        <taxon>Metamonada</taxon>
        <taxon>Parabasalia</taxon>
        <taxon>Tritrichomonadida</taxon>
        <taxon>Tritrichomonadidae</taxon>
        <taxon>Tritrichomonas</taxon>
    </lineage>
</organism>
<protein>
    <submittedName>
        <fullName evidence="1">Uncharacterized protein</fullName>
    </submittedName>
</protein>
<comment type="caution">
    <text evidence="1">The sequence shown here is derived from an EMBL/GenBank/DDBJ whole genome shotgun (WGS) entry which is preliminary data.</text>
</comment>
<sequence length="118" mass="13963">MQMNPDEPETFFKMYYVFEEQAEALRKNLIKDVENESVDTLAFFDEVTKRQNKLTQKQEALHDTVVDIENKWKDSQVNADSHSQYKSAVQFFEQNEGTVQEMTQEMQNLAEYIAEIKK</sequence>
<accession>A0ABR2KWG5</accession>
<keyword evidence="2" id="KW-1185">Reference proteome</keyword>
<evidence type="ECO:0000313" key="1">
    <source>
        <dbReference type="EMBL" id="KAK8894305.1"/>
    </source>
</evidence>
<name>A0ABR2KWG5_9EUKA</name>
<proteinExistence type="predicted"/>